<evidence type="ECO:0000313" key="5">
    <source>
        <dbReference type="Proteomes" id="UP000275024"/>
    </source>
</evidence>
<protein>
    <submittedName>
        <fullName evidence="2">DUF4254 domain-containing protein</fullName>
    </submittedName>
</protein>
<sequence>MTESPARRDADTNGSGQGPRATTIEGSPRLTTADGQRGWCEDALAGMPFPCPSEMSEPLGHLHAVNGRQWDAEDRVRQVEDREIPAIKRRIDELNSLRHELIERVDRILGARWGAHHDVPPLTESIGSALDRLSVLTLRIAHTERLSEGGADAAERAAILRRQREDLVWSIAVACEDLVSGRRRPPLPERIKLYGKPGR</sequence>
<comment type="caution">
    <text evidence="2">The sequence shown here is derived from an EMBL/GenBank/DDBJ whole genome shotgun (WGS) entry which is preliminary data.</text>
</comment>
<gene>
    <name evidence="3" type="ORF">D7318_06165</name>
    <name evidence="2" type="ORF">D7319_04315</name>
</gene>
<dbReference type="InterPro" id="IPR025350">
    <property type="entry name" value="DUF4254"/>
</dbReference>
<dbReference type="EMBL" id="RBDX01000002">
    <property type="protein sequence ID" value="RKN12112.1"/>
    <property type="molecule type" value="Genomic_DNA"/>
</dbReference>
<dbReference type="Pfam" id="PF14063">
    <property type="entry name" value="DUF4254"/>
    <property type="match status" value="1"/>
</dbReference>
<proteinExistence type="predicted"/>
<dbReference type="RefSeq" id="WP_120695849.1">
    <property type="nucleotide sequence ID" value="NZ_RBDX01000002.1"/>
</dbReference>
<evidence type="ECO:0000313" key="3">
    <source>
        <dbReference type="EMBL" id="RKN25835.1"/>
    </source>
</evidence>
<evidence type="ECO:0000256" key="1">
    <source>
        <dbReference type="SAM" id="MobiDB-lite"/>
    </source>
</evidence>
<evidence type="ECO:0000313" key="2">
    <source>
        <dbReference type="EMBL" id="RKN12112.1"/>
    </source>
</evidence>
<dbReference type="AlphaFoldDB" id="A0A3A9WHP4"/>
<organism evidence="2 5">
    <name type="scientific">Streptomyces radicis</name>
    <dbReference type="NCBI Taxonomy" id="1750517"/>
    <lineage>
        <taxon>Bacteria</taxon>
        <taxon>Bacillati</taxon>
        <taxon>Actinomycetota</taxon>
        <taxon>Actinomycetes</taxon>
        <taxon>Kitasatosporales</taxon>
        <taxon>Streptomycetaceae</taxon>
        <taxon>Streptomyces</taxon>
    </lineage>
</organism>
<evidence type="ECO:0000313" key="4">
    <source>
        <dbReference type="Proteomes" id="UP000268652"/>
    </source>
</evidence>
<accession>A0A3A9WHP4</accession>
<dbReference type="OrthoDB" id="3414268at2"/>
<dbReference type="Proteomes" id="UP000275024">
    <property type="component" value="Unassembled WGS sequence"/>
</dbReference>
<keyword evidence="4" id="KW-1185">Reference proteome</keyword>
<dbReference type="Proteomes" id="UP000268652">
    <property type="component" value="Unassembled WGS sequence"/>
</dbReference>
<feature type="region of interest" description="Disordered" evidence="1">
    <location>
        <begin position="1"/>
        <end position="34"/>
    </location>
</feature>
<dbReference type="EMBL" id="RBDY01000003">
    <property type="protein sequence ID" value="RKN25835.1"/>
    <property type="molecule type" value="Genomic_DNA"/>
</dbReference>
<reference evidence="4 5" key="1">
    <citation type="submission" date="2018-09" db="EMBL/GenBank/DDBJ databases">
        <title>Streptomyces sp. nov. DS1-2, an endophytic actinomycete isolated from roots of Dendrobium scabrilingue.</title>
        <authorList>
            <person name="Kuncharoen N."/>
            <person name="Kudo T."/>
            <person name="Ohkuma M."/>
            <person name="Yuki M."/>
            <person name="Tanasupawat S."/>
        </authorList>
    </citation>
    <scope>NUCLEOTIDE SEQUENCE [LARGE SCALE GENOMIC DNA]</scope>
    <source>
        <strain evidence="2 5">AZ1-7</strain>
        <strain evidence="3 4">DS1-2</strain>
    </source>
</reference>
<feature type="compositionally biased region" description="Basic and acidic residues" evidence="1">
    <location>
        <begin position="1"/>
        <end position="11"/>
    </location>
</feature>
<name>A0A3A9WHP4_9ACTN</name>